<evidence type="ECO:0000313" key="3">
    <source>
        <dbReference type="Proteomes" id="UP000324222"/>
    </source>
</evidence>
<gene>
    <name evidence="2" type="ORF">E2C01_045521</name>
</gene>
<dbReference type="Proteomes" id="UP000324222">
    <property type="component" value="Unassembled WGS sequence"/>
</dbReference>
<dbReference type="EMBL" id="VSRR010010332">
    <property type="protein sequence ID" value="MPC51669.1"/>
    <property type="molecule type" value="Genomic_DNA"/>
</dbReference>
<name>A0A5B7G2A7_PORTR</name>
<protein>
    <submittedName>
        <fullName evidence="2">Uncharacterized protein</fullName>
    </submittedName>
</protein>
<organism evidence="2 3">
    <name type="scientific">Portunus trituberculatus</name>
    <name type="common">Swimming crab</name>
    <name type="synonym">Neptunus trituberculatus</name>
    <dbReference type="NCBI Taxonomy" id="210409"/>
    <lineage>
        <taxon>Eukaryota</taxon>
        <taxon>Metazoa</taxon>
        <taxon>Ecdysozoa</taxon>
        <taxon>Arthropoda</taxon>
        <taxon>Crustacea</taxon>
        <taxon>Multicrustacea</taxon>
        <taxon>Malacostraca</taxon>
        <taxon>Eumalacostraca</taxon>
        <taxon>Eucarida</taxon>
        <taxon>Decapoda</taxon>
        <taxon>Pleocyemata</taxon>
        <taxon>Brachyura</taxon>
        <taxon>Eubrachyura</taxon>
        <taxon>Portunoidea</taxon>
        <taxon>Portunidae</taxon>
        <taxon>Portuninae</taxon>
        <taxon>Portunus</taxon>
    </lineage>
</organism>
<feature type="region of interest" description="Disordered" evidence="1">
    <location>
        <begin position="1"/>
        <end position="66"/>
    </location>
</feature>
<proteinExistence type="predicted"/>
<dbReference type="AlphaFoldDB" id="A0A5B7G2A7"/>
<reference evidence="2 3" key="1">
    <citation type="submission" date="2019-05" db="EMBL/GenBank/DDBJ databases">
        <title>Another draft genome of Portunus trituberculatus and its Hox gene families provides insights of decapod evolution.</title>
        <authorList>
            <person name="Jeong J.-H."/>
            <person name="Song I."/>
            <person name="Kim S."/>
            <person name="Choi T."/>
            <person name="Kim D."/>
            <person name="Ryu S."/>
            <person name="Kim W."/>
        </authorList>
    </citation>
    <scope>NUCLEOTIDE SEQUENCE [LARGE SCALE GENOMIC DNA]</scope>
    <source>
        <tissue evidence="2">Muscle</tissue>
    </source>
</reference>
<feature type="compositionally biased region" description="Basic and acidic residues" evidence="1">
    <location>
        <begin position="17"/>
        <end position="66"/>
    </location>
</feature>
<accession>A0A5B7G2A7</accession>
<evidence type="ECO:0000256" key="1">
    <source>
        <dbReference type="SAM" id="MobiDB-lite"/>
    </source>
</evidence>
<sequence>MFGARISSEGTIHRRNKKEEADERKKGRNEGRKEEGSIKLQERANREMVKRGRREGTKERRHEAIT</sequence>
<comment type="caution">
    <text evidence="2">The sequence shown here is derived from an EMBL/GenBank/DDBJ whole genome shotgun (WGS) entry which is preliminary data.</text>
</comment>
<evidence type="ECO:0000313" key="2">
    <source>
        <dbReference type="EMBL" id="MPC51669.1"/>
    </source>
</evidence>
<keyword evidence="3" id="KW-1185">Reference proteome</keyword>